<protein>
    <submittedName>
        <fullName evidence="1">Tail assembly protein</fullName>
    </submittedName>
</protein>
<dbReference type="InterPro" id="IPR003458">
    <property type="entry name" value="Phage_T4_Gp38_tail_assem"/>
</dbReference>
<dbReference type="OrthoDB" id="8596093at2"/>
<keyword evidence="2" id="KW-1185">Reference proteome</keyword>
<evidence type="ECO:0000313" key="1">
    <source>
        <dbReference type="EMBL" id="KHN50958.1"/>
    </source>
</evidence>
<gene>
    <name evidence="1" type="ORF">OI69_12790</name>
</gene>
<sequence>MSNYSTQIKAAELNENGLAINTGWITVYHVHPETREYQSASYEYLMTGIGIPADSYSDEPEIPSSGLALRRSIDGLKWEHVPDYRGQTVYNTENRHPQTVTYLGELANDVTLIKPTTDFDVWDGKAWALDSDAQQQALIQNAKSELATRLGVANTQINTLSDAVSLGIATEAESAQLAAWQTYRVLLSRIDINAVPDINWPDVP</sequence>
<comment type="caution">
    <text evidence="1">The sequence shown here is derived from an EMBL/GenBank/DDBJ whole genome shotgun (WGS) entry which is preliminary data.</text>
</comment>
<dbReference type="PANTHER" id="PTHR34413:SF2">
    <property type="entry name" value="PROPHAGE TAIL FIBER ASSEMBLY PROTEIN HOMOLOG TFAE-RELATED"/>
    <property type="match status" value="1"/>
</dbReference>
<name>A0A7V8IHT1_9GAMM</name>
<proteinExistence type="predicted"/>
<dbReference type="RefSeq" id="WP_039351011.1">
    <property type="nucleotide sequence ID" value="NZ_JSXC01000035.1"/>
</dbReference>
<dbReference type="Proteomes" id="UP000053038">
    <property type="component" value="Unassembled WGS sequence"/>
</dbReference>
<dbReference type="AlphaFoldDB" id="A0A7V8IHT1"/>
<organism evidence="1 2">
    <name type="scientific">Pectobacterium fontis</name>
    <dbReference type="NCBI Taxonomy" id="2558042"/>
    <lineage>
        <taxon>Bacteria</taxon>
        <taxon>Pseudomonadati</taxon>
        <taxon>Pseudomonadota</taxon>
        <taxon>Gammaproteobacteria</taxon>
        <taxon>Enterobacterales</taxon>
        <taxon>Pectobacteriaceae</taxon>
        <taxon>Pectobacterium</taxon>
    </lineage>
</organism>
<reference evidence="1 2" key="1">
    <citation type="submission" date="2014-10" db="EMBL/GenBank/DDBJ databases">
        <title>Genome sequence of Pectobacterium carotovorum M022.</title>
        <authorList>
            <person name="Chan K.-G."/>
            <person name="Tan W.-S."/>
        </authorList>
    </citation>
    <scope>NUCLEOTIDE SEQUENCE [LARGE SCALE GENOMIC DNA]</scope>
    <source>
        <strain evidence="1 2">M022</strain>
    </source>
</reference>
<accession>A0A7V8IHT1</accession>
<dbReference type="Pfam" id="PF02413">
    <property type="entry name" value="Caudo_TAP"/>
    <property type="match status" value="1"/>
</dbReference>
<dbReference type="EMBL" id="JSXC01000035">
    <property type="protein sequence ID" value="KHN50958.1"/>
    <property type="molecule type" value="Genomic_DNA"/>
</dbReference>
<evidence type="ECO:0000313" key="2">
    <source>
        <dbReference type="Proteomes" id="UP000053038"/>
    </source>
</evidence>
<dbReference type="InterPro" id="IPR051220">
    <property type="entry name" value="TFA_Chaperone"/>
</dbReference>
<dbReference type="PANTHER" id="PTHR34413">
    <property type="entry name" value="PROPHAGE TAIL FIBER ASSEMBLY PROTEIN HOMOLOG TFAE-RELATED-RELATED"/>
    <property type="match status" value="1"/>
</dbReference>